<gene>
    <name evidence="2" type="primary">PGBD3</name>
    <name evidence="2" type="ORF">T11_10801</name>
</gene>
<comment type="caution">
    <text evidence="2">The sequence shown here is derived from an EMBL/GenBank/DDBJ whole genome shotgun (WGS) entry which is preliminary data.</text>
</comment>
<dbReference type="InterPro" id="IPR029526">
    <property type="entry name" value="PGBD"/>
</dbReference>
<dbReference type="InterPro" id="IPR052638">
    <property type="entry name" value="PiggyBac_TE-derived"/>
</dbReference>
<dbReference type="AlphaFoldDB" id="A0A0V1H5U2"/>
<dbReference type="Pfam" id="PF13843">
    <property type="entry name" value="DDE_Tnp_1_7"/>
    <property type="match status" value="2"/>
</dbReference>
<dbReference type="STRING" id="268475.A0A0V1H5U2"/>
<keyword evidence="3" id="KW-1185">Reference proteome</keyword>
<dbReference type="GO" id="GO:0043565">
    <property type="term" value="F:sequence-specific DNA binding"/>
    <property type="evidence" value="ECO:0007669"/>
    <property type="project" value="TreeGrafter"/>
</dbReference>
<dbReference type="EMBL" id="JYDP01000137">
    <property type="protein sequence ID" value="KRZ05556.1"/>
    <property type="molecule type" value="Genomic_DNA"/>
</dbReference>
<accession>A0A0V1H5U2</accession>
<dbReference type="PANTHER" id="PTHR47055">
    <property type="entry name" value="DDE_TNP_1_7 DOMAIN-CONTAINING PROTEIN"/>
    <property type="match status" value="1"/>
</dbReference>
<evidence type="ECO:0000313" key="2">
    <source>
        <dbReference type="EMBL" id="KRZ05556.1"/>
    </source>
</evidence>
<evidence type="ECO:0000313" key="3">
    <source>
        <dbReference type="Proteomes" id="UP000055024"/>
    </source>
</evidence>
<name>A0A0V1H5U2_9BILA</name>
<reference evidence="2 3" key="1">
    <citation type="submission" date="2015-01" db="EMBL/GenBank/DDBJ databases">
        <title>Evolution of Trichinella species and genotypes.</title>
        <authorList>
            <person name="Korhonen P.K."/>
            <person name="Edoardo P."/>
            <person name="Giuseppe L.R."/>
            <person name="Gasser R.B."/>
        </authorList>
    </citation>
    <scope>NUCLEOTIDE SEQUENCE [LARGE SCALE GENOMIC DNA]</scope>
    <source>
        <strain evidence="2">ISS1029</strain>
    </source>
</reference>
<dbReference type="PANTHER" id="PTHR47055:SF3">
    <property type="entry name" value="PHORBOL-ESTER_DAG-TYPE DOMAIN-CONTAINING PROTEIN"/>
    <property type="match status" value="1"/>
</dbReference>
<protein>
    <submittedName>
        <fullName evidence="2">PiggyBac transposable element-derived protein 3</fullName>
    </submittedName>
</protein>
<organism evidence="2 3">
    <name type="scientific">Trichinella zimbabwensis</name>
    <dbReference type="NCBI Taxonomy" id="268475"/>
    <lineage>
        <taxon>Eukaryota</taxon>
        <taxon>Metazoa</taxon>
        <taxon>Ecdysozoa</taxon>
        <taxon>Nematoda</taxon>
        <taxon>Enoplea</taxon>
        <taxon>Dorylaimia</taxon>
        <taxon>Trichinellida</taxon>
        <taxon>Trichinellidae</taxon>
        <taxon>Trichinella</taxon>
    </lineage>
</organism>
<evidence type="ECO:0000259" key="1">
    <source>
        <dbReference type="Pfam" id="PF13843"/>
    </source>
</evidence>
<feature type="domain" description="PiggyBac transposable element-derived protein" evidence="1">
    <location>
        <begin position="245"/>
        <end position="374"/>
    </location>
</feature>
<dbReference type="OrthoDB" id="5810550at2759"/>
<proteinExistence type="predicted"/>
<feature type="domain" description="PiggyBac transposable element-derived protein" evidence="1">
    <location>
        <begin position="155"/>
        <end position="236"/>
    </location>
</feature>
<sequence length="419" mass="46875">MVLQPTETVVSDFMSPPCDENQILDSSLFSKARAKTMRQKGKDGVIRVLRCDYSSRELSRSDVLDAHILKIFSVINEVAKGKEGLLAVHDKLNGHLLEHDGNCEGNRWHPLHPSYGQTSTGVTCVNIFTEGTNLQQMTVDLIVQPQLNDVYQEEKPMQTTVSAQARKSLTKMSLSLVRRIDMLSGYHSLSHVQHYWSTQPDMGVPLVYNTMSRNRFMELKKYIHFAGNQKLTKGDKMNLDALRNDGYPYHMSIYQGKDEQASKEPLGTRVVMKMVDFISANSAIHAHELYFDNFFTSYDLIVKLADNRMRATGTVRQNRVAGATASMLSDTALIKKTRGSFDYRSDGKFYVAKWDDNSGRSVVISISAFNSREKMVLATFCEHPKRSHSGSVANSLQSQAKVSYASGISTASGPVPPAR</sequence>
<dbReference type="Proteomes" id="UP000055024">
    <property type="component" value="Unassembled WGS sequence"/>
</dbReference>